<evidence type="ECO:0000313" key="5">
    <source>
        <dbReference type="Proteomes" id="UP001286313"/>
    </source>
</evidence>
<evidence type="ECO:0000259" key="3">
    <source>
        <dbReference type="Pfam" id="PF00155"/>
    </source>
</evidence>
<dbReference type="Gene3D" id="3.90.1150.10">
    <property type="entry name" value="Aspartate Aminotransferase, domain 1"/>
    <property type="match status" value="1"/>
</dbReference>
<dbReference type="EMBL" id="JAWQEG010001646">
    <property type="protein sequence ID" value="KAK3877646.1"/>
    <property type="molecule type" value="Genomic_DNA"/>
</dbReference>
<dbReference type="Pfam" id="PF00155">
    <property type="entry name" value="Aminotran_1_2"/>
    <property type="match status" value="1"/>
</dbReference>
<feature type="domain" description="Aminotransferase class I/classII large" evidence="3">
    <location>
        <begin position="132"/>
        <end position="508"/>
    </location>
</feature>
<keyword evidence="1" id="KW-0663">Pyridoxal phosphate</keyword>
<dbReference type="GO" id="GO:0006520">
    <property type="term" value="P:amino acid metabolic process"/>
    <property type="evidence" value="ECO:0007669"/>
    <property type="project" value="TreeGrafter"/>
</dbReference>
<dbReference type="InterPro" id="IPR050478">
    <property type="entry name" value="Ethylene_sulfur-biosynth"/>
</dbReference>
<evidence type="ECO:0000313" key="4">
    <source>
        <dbReference type="EMBL" id="KAK3877646.1"/>
    </source>
</evidence>
<dbReference type="GO" id="GO:0008483">
    <property type="term" value="F:transaminase activity"/>
    <property type="evidence" value="ECO:0007669"/>
    <property type="project" value="TreeGrafter"/>
</dbReference>
<name>A0AAE1FPV1_PETCI</name>
<accession>A0AAE1FPV1</accession>
<organism evidence="4 5">
    <name type="scientific">Petrolisthes cinctipes</name>
    <name type="common">Flat porcelain crab</name>
    <dbReference type="NCBI Taxonomy" id="88211"/>
    <lineage>
        <taxon>Eukaryota</taxon>
        <taxon>Metazoa</taxon>
        <taxon>Ecdysozoa</taxon>
        <taxon>Arthropoda</taxon>
        <taxon>Crustacea</taxon>
        <taxon>Multicrustacea</taxon>
        <taxon>Malacostraca</taxon>
        <taxon>Eumalacostraca</taxon>
        <taxon>Eucarida</taxon>
        <taxon>Decapoda</taxon>
        <taxon>Pleocyemata</taxon>
        <taxon>Anomura</taxon>
        <taxon>Galatheoidea</taxon>
        <taxon>Porcellanidae</taxon>
        <taxon>Petrolisthes</taxon>
    </lineage>
</organism>
<keyword evidence="5" id="KW-1185">Reference proteome</keyword>
<gene>
    <name evidence="4" type="ORF">Pcinc_017649</name>
</gene>
<dbReference type="InterPro" id="IPR015422">
    <property type="entry name" value="PyrdxlP-dep_Trfase_small"/>
</dbReference>
<sequence length="536" mass="60304">MAKILEKVLSKRGAKTASHDDFLIHTLLEVAENPFHPTDNPKVSSDRELGARGGEKDTFYRKVMHVSQGHTVTAMEAFNTSMMTSDQYHPYTGSRKRMASPLGKPKFITLENSPNHPTHLHSQAKDIIYKGIVNLGTAFNALMSDKLCERMRQRDALDIQPHLLQYFDMTGTPELKEAMVAFFNRHFHPHVPVLPSQVVVMSGVTSCLDALGHALCDPGDIIITPTPVYGRIITDFRDVTEINMDYLNLSEGEEDSDTGNGFTLRVEDVENRINSLKEQGLRVGAVILLNPHNPLGDVYPPHFLLRLLDVCAQHKIHAIVDEVYALSVFKEGVEFHSVLSLDVPDPRRTHVLWGMSKDFGNPGMLVGVVVTRSKEVLACLQNSSVFKAVPSVIQQAATVILNDIAWSDEYFLPTKKQQLRAAFEYARERLDKMGVIVRDSSAGLFIWFSVQRFLKHKTEEEELALHKELLEAGVYTVPGVIFYCITPGWMRIVFSTGHQDLKEGLDRLEMVLKRREPHNTNGILHTCSKDHIPELP</sequence>
<dbReference type="SUPFAM" id="SSF53383">
    <property type="entry name" value="PLP-dependent transferases"/>
    <property type="match status" value="1"/>
</dbReference>
<dbReference type="Proteomes" id="UP001286313">
    <property type="component" value="Unassembled WGS sequence"/>
</dbReference>
<dbReference type="AlphaFoldDB" id="A0AAE1FPV1"/>
<proteinExistence type="predicted"/>
<feature type="compositionally biased region" description="Basic and acidic residues" evidence="2">
    <location>
        <begin position="44"/>
        <end position="54"/>
    </location>
</feature>
<dbReference type="InterPro" id="IPR015421">
    <property type="entry name" value="PyrdxlP-dep_Trfase_major"/>
</dbReference>
<protein>
    <recommendedName>
        <fullName evidence="3">Aminotransferase class I/classII large domain-containing protein</fullName>
    </recommendedName>
</protein>
<dbReference type="PANTHER" id="PTHR43795:SF39">
    <property type="entry name" value="AMINOTRANSFERASE CLASS I_CLASSII DOMAIN-CONTAINING PROTEIN"/>
    <property type="match status" value="1"/>
</dbReference>
<dbReference type="InterPro" id="IPR015424">
    <property type="entry name" value="PyrdxlP-dep_Trfase"/>
</dbReference>
<comment type="caution">
    <text evidence="4">The sequence shown here is derived from an EMBL/GenBank/DDBJ whole genome shotgun (WGS) entry which is preliminary data.</text>
</comment>
<evidence type="ECO:0000256" key="1">
    <source>
        <dbReference type="ARBA" id="ARBA00022898"/>
    </source>
</evidence>
<dbReference type="PRINTS" id="PR00753">
    <property type="entry name" value="ACCSYNTHASE"/>
</dbReference>
<dbReference type="PANTHER" id="PTHR43795">
    <property type="entry name" value="BIFUNCTIONAL ASPARTATE AMINOTRANSFERASE AND GLUTAMATE/ASPARTATE-PREPHENATE AMINOTRANSFERASE-RELATED"/>
    <property type="match status" value="1"/>
</dbReference>
<evidence type="ECO:0000256" key="2">
    <source>
        <dbReference type="SAM" id="MobiDB-lite"/>
    </source>
</evidence>
<feature type="region of interest" description="Disordered" evidence="2">
    <location>
        <begin position="33"/>
        <end position="54"/>
    </location>
</feature>
<dbReference type="InterPro" id="IPR004839">
    <property type="entry name" value="Aminotransferase_I/II_large"/>
</dbReference>
<dbReference type="Gene3D" id="3.40.640.10">
    <property type="entry name" value="Type I PLP-dependent aspartate aminotransferase-like (Major domain)"/>
    <property type="match status" value="1"/>
</dbReference>
<reference evidence="4" key="1">
    <citation type="submission" date="2023-10" db="EMBL/GenBank/DDBJ databases">
        <title>Genome assemblies of two species of porcelain crab, Petrolisthes cinctipes and Petrolisthes manimaculis (Anomura: Porcellanidae).</title>
        <authorList>
            <person name="Angst P."/>
        </authorList>
    </citation>
    <scope>NUCLEOTIDE SEQUENCE</scope>
    <source>
        <strain evidence="4">PB745_01</strain>
        <tissue evidence="4">Gill</tissue>
    </source>
</reference>
<dbReference type="GO" id="GO:0030170">
    <property type="term" value="F:pyridoxal phosphate binding"/>
    <property type="evidence" value="ECO:0007669"/>
    <property type="project" value="InterPro"/>
</dbReference>
<dbReference type="CDD" id="cd00609">
    <property type="entry name" value="AAT_like"/>
    <property type="match status" value="1"/>
</dbReference>